<dbReference type="AlphaFoldDB" id="A0A9P3EW13"/>
<sequence>MFAKPKVAQFPISVSPGVYGGVDVYLGSGPFVCFSPVCSEDTWDGQNTDRNSGASYGLINGGKGGMIYTYLGGLAGFSFVILSMAEMASMYLFA</sequence>
<evidence type="ECO:0000313" key="3">
    <source>
        <dbReference type="Proteomes" id="UP001043456"/>
    </source>
</evidence>
<name>A0A9P3EW13_9EURO</name>
<proteinExistence type="predicted"/>
<protein>
    <submittedName>
        <fullName evidence="2">Uncharacterized protein</fullName>
    </submittedName>
</protein>
<dbReference type="RefSeq" id="XP_043161055.1">
    <property type="nucleotide sequence ID" value="XM_043305120.1"/>
</dbReference>
<accession>A0A9P3EW13</accession>
<dbReference type="Proteomes" id="UP001043456">
    <property type="component" value="Unassembled WGS sequence"/>
</dbReference>
<keyword evidence="3" id="KW-1185">Reference proteome</keyword>
<gene>
    <name evidence="2" type="ORF">Asppvi_009263</name>
</gene>
<keyword evidence="1" id="KW-0472">Membrane</keyword>
<reference evidence="2 3" key="1">
    <citation type="submission" date="2018-10" db="EMBL/GenBank/DDBJ databases">
        <title>Pan-genome distribution and transcriptional activeness of fungal secondary metabolism genes in Aspergillus section Fumigati.</title>
        <authorList>
            <person name="Takahashi H."/>
            <person name="Umemura M."/>
            <person name="Ninomiya A."/>
            <person name="Kusuya Y."/>
            <person name="Urayama S."/>
            <person name="Shimizu M."/>
            <person name="Watanabe A."/>
            <person name="Kamei K."/>
            <person name="Yaguchi T."/>
            <person name="Hagiwara D."/>
        </authorList>
    </citation>
    <scope>NUCLEOTIDE SEQUENCE [LARGE SCALE GENOMIC DNA]</scope>
    <source>
        <strain evidence="2 3">IFM 55266</strain>
    </source>
</reference>
<dbReference type="GeneID" id="67007873"/>
<evidence type="ECO:0000313" key="2">
    <source>
        <dbReference type="EMBL" id="GIJ90309.1"/>
    </source>
</evidence>
<evidence type="ECO:0000256" key="1">
    <source>
        <dbReference type="SAM" id="Phobius"/>
    </source>
</evidence>
<keyword evidence="1" id="KW-0812">Transmembrane</keyword>
<comment type="caution">
    <text evidence="2">The sequence shown here is derived from an EMBL/GenBank/DDBJ whole genome shotgun (WGS) entry which is preliminary data.</text>
</comment>
<keyword evidence="1" id="KW-1133">Transmembrane helix</keyword>
<dbReference type="EMBL" id="BHVY01000006">
    <property type="protein sequence ID" value="GIJ90309.1"/>
    <property type="molecule type" value="Genomic_DNA"/>
</dbReference>
<feature type="transmembrane region" description="Helical" evidence="1">
    <location>
        <begin position="67"/>
        <end position="93"/>
    </location>
</feature>
<organism evidence="2 3">
    <name type="scientific">Aspergillus pseudoviridinutans</name>
    <dbReference type="NCBI Taxonomy" id="1517512"/>
    <lineage>
        <taxon>Eukaryota</taxon>
        <taxon>Fungi</taxon>
        <taxon>Dikarya</taxon>
        <taxon>Ascomycota</taxon>
        <taxon>Pezizomycotina</taxon>
        <taxon>Eurotiomycetes</taxon>
        <taxon>Eurotiomycetidae</taxon>
        <taxon>Eurotiales</taxon>
        <taxon>Aspergillaceae</taxon>
        <taxon>Aspergillus</taxon>
        <taxon>Aspergillus subgen. Fumigati</taxon>
    </lineage>
</organism>